<proteinExistence type="evidence at transcript level"/>
<protein>
    <submittedName>
        <fullName evidence="2">Uncharacterized protein</fullName>
    </submittedName>
</protein>
<name>W8C476_CERCA</name>
<sequence>MTQPRNDNPKEAQQAQREQAHIIRNGSSNAFPAEAMVLRTHSNSELFVIESDSSNRLTFGQGNRNIANEIQTLAANVAADSVGAFSVDDVLILHYEPNNNNNSSLLQNMCNHNNNSVDNQLTHFSGILIRNKNNNNFRSCNRFDREQLDTYQPNEGQSSNSARSGNFDSSISTNNADNLPMRDDEPPVELESEADDEVAESVADERINDNGISYNLNGDGSELSTIDLTTQNNIDGLVDAELQNMEFNRRGRNRPLRHGWSRRRHRGRDRRHPYRRNQIGRTLRKMNTILRKTALTLGLIESLILQQRGWRSGPPTVL</sequence>
<feature type="region of interest" description="Disordered" evidence="1">
    <location>
        <begin position="150"/>
        <end position="198"/>
    </location>
</feature>
<dbReference type="EMBL" id="GAMC01009751">
    <property type="protein sequence ID" value="JAB96804.1"/>
    <property type="molecule type" value="mRNA"/>
</dbReference>
<evidence type="ECO:0000313" key="2">
    <source>
        <dbReference type="EMBL" id="JAB96804.1"/>
    </source>
</evidence>
<dbReference type="AlphaFoldDB" id="W8C476"/>
<evidence type="ECO:0000256" key="1">
    <source>
        <dbReference type="SAM" id="MobiDB-lite"/>
    </source>
</evidence>
<feature type="compositionally biased region" description="Acidic residues" evidence="1">
    <location>
        <begin position="186"/>
        <end position="198"/>
    </location>
</feature>
<accession>W8C476</accession>
<feature type="compositionally biased region" description="Polar residues" evidence="1">
    <location>
        <begin position="150"/>
        <end position="177"/>
    </location>
</feature>
<reference evidence="2" key="1">
    <citation type="submission" date="2013-07" db="EMBL/GenBank/DDBJ databases">
        <authorList>
            <person name="Geib S."/>
        </authorList>
    </citation>
    <scope>NUCLEOTIDE SEQUENCE</scope>
</reference>
<reference evidence="2" key="2">
    <citation type="journal article" date="2014" name="BMC Genomics">
        <title>A genomic perspective to assessing quality of mass-reared SIT flies used in Mediterranean fruit fly (Ceratitis capitata) eradication in California.</title>
        <authorList>
            <person name="Calla B."/>
            <person name="Hall B."/>
            <person name="Hou S."/>
            <person name="Geib S.M."/>
        </authorList>
    </citation>
    <scope>NUCLEOTIDE SEQUENCE</scope>
</reference>
<dbReference type="EMBL" id="GAMC01009750">
    <property type="protein sequence ID" value="JAB96805.1"/>
    <property type="molecule type" value="mRNA"/>
</dbReference>
<organism evidence="2">
    <name type="scientific">Ceratitis capitata</name>
    <name type="common">Mediterranean fruit fly</name>
    <name type="synonym">Tephritis capitata</name>
    <dbReference type="NCBI Taxonomy" id="7213"/>
    <lineage>
        <taxon>Eukaryota</taxon>
        <taxon>Metazoa</taxon>
        <taxon>Ecdysozoa</taxon>
        <taxon>Arthropoda</taxon>
        <taxon>Hexapoda</taxon>
        <taxon>Insecta</taxon>
        <taxon>Pterygota</taxon>
        <taxon>Neoptera</taxon>
        <taxon>Endopterygota</taxon>
        <taxon>Diptera</taxon>
        <taxon>Brachycera</taxon>
        <taxon>Muscomorpha</taxon>
        <taxon>Tephritoidea</taxon>
        <taxon>Tephritidae</taxon>
        <taxon>Ceratitis</taxon>
        <taxon>Ceratitis</taxon>
    </lineage>
</organism>